<feature type="domain" description="Sodium/calcium exchanger membrane region" evidence="7">
    <location>
        <begin position="188"/>
        <end position="335"/>
    </location>
</feature>
<dbReference type="PANTHER" id="PTHR10846:SF8">
    <property type="entry name" value="INNER MEMBRANE PROTEIN YRBG"/>
    <property type="match status" value="1"/>
</dbReference>
<feature type="transmembrane region" description="Helical" evidence="6">
    <location>
        <begin position="287"/>
        <end position="307"/>
    </location>
</feature>
<evidence type="ECO:0000256" key="2">
    <source>
        <dbReference type="ARBA" id="ARBA00022692"/>
    </source>
</evidence>
<keyword evidence="9" id="KW-1185">Reference proteome</keyword>
<evidence type="ECO:0000256" key="1">
    <source>
        <dbReference type="ARBA" id="ARBA00004141"/>
    </source>
</evidence>
<keyword evidence="2 6" id="KW-0812">Transmembrane</keyword>
<feature type="transmembrane region" description="Helical" evidence="6">
    <location>
        <begin position="319"/>
        <end position="338"/>
    </location>
</feature>
<evidence type="ECO:0000256" key="5">
    <source>
        <dbReference type="SAM" id="MobiDB-lite"/>
    </source>
</evidence>
<dbReference type="Pfam" id="PF01699">
    <property type="entry name" value="Na_Ca_ex"/>
    <property type="match status" value="2"/>
</dbReference>
<feature type="domain" description="Sodium/calcium exchanger membrane region" evidence="7">
    <location>
        <begin position="3"/>
        <end position="138"/>
    </location>
</feature>
<feature type="region of interest" description="Disordered" evidence="5">
    <location>
        <begin position="153"/>
        <end position="183"/>
    </location>
</feature>
<feature type="transmembrane region" description="Helical" evidence="6">
    <location>
        <begin position="219"/>
        <end position="245"/>
    </location>
</feature>
<feature type="transmembrane region" description="Helical" evidence="6">
    <location>
        <begin position="121"/>
        <end position="143"/>
    </location>
</feature>
<dbReference type="EMBL" id="JAGIZB010000041">
    <property type="protein sequence ID" value="MBP0447547.1"/>
    <property type="molecule type" value="Genomic_DNA"/>
</dbReference>
<name>A0ABS4AKH5_9PROT</name>
<feature type="compositionally biased region" description="Basic and acidic residues" evidence="5">
    <location>
        <begin position="159"/>
        <end position="183"/>
    </location>
</feature>
<dbReference type="InterPro" id="IPR004837">
    <property type="entry name" value="NaCa_Exmemb"/>
</dbReference>
<keyword evidence="3 6" id="KW-1133">Transmembrane helix</keyword>
<dbReference type="InterPro" id="IPR004481">
    <property type="entry name" value="K/Na/Ca-exchanger"/>
</dbReference>
<evidence type="ECO:0000256" key="3">
    <source>
        <dbReference type="ARBA" id="ARBA00022989"/>
    </source>
</evidence>
<feature type="transmembrane region" description="Helical" evidence="6">
    <location>
        <begin position="65"/>
        <end position="84"/>
    </location>
</feature>
<comment type="caution">
    <text evidence="8">The sequence shown here is derived from an EMBL/GenBank/DDBJ whole genome shotgun (WGS) entry which is preliminary data.</text>
</comment>
<dbReference type="Proteomes" id="UP000681594">
    <property type="component" value="Unassembled WGS sequence"/>
</dbReference>
<evidence type="ECO:0000256" key="6">
    <source>
        <dbReference type="SAM" id="Phobius"/>
    </source>
</evidence>
<sequence length="345" mass="35264">MASAVVVWFAGSRLAGFVDEISDRTGLGEGLAGLFLLGGITSLPEIAVSVTASLGGEAALAVNNVLGSVAAQVAILAIADALIGREALTSVVVRPTVLLQAALNILLLTFVAMAVTTGDVALGPVGLWSCFLLLAYLGSMWLLSRYEGRDTWTPAPHAEGARGEDEGEKGSTDGEQKGSDERRPMSSLVLLTLLCAAAILVAGTLLSETGEAIAKKSGLGSAFFGATLLALATSLPEISTMVAAVRLRRYEMALGDIFGTNLFNAALLFLVDAVAPGEPVLGRVGPFAAFGSLLGLVLTAVFLAGVVERRDRTVLGMGWDSLASLVLYAAGVGVLYVLRGSAGGG</sequence>
<gene>
    <name evidence="8" type="ORF">J8J14_22570</name>
</gene>
<dbReference type="PANTHER" id="PTHR10846">
    <property type="entry name" value="SODIUM/POTASSIUM/CALCIUM EXCHANGER"/>
    <property type="match status" value="1"/>
</dbReference>
<evidence type="ECO:0000259" key="7">
    <source>
        <dbReference type="Pfam" id="PF01699"/>
    </source>
</evidence>
<evidence type="ECO:0000313" key="9">
    <source>
        <dbReference type="Proteomes" id="UP000681594"/>
    </source>
</evidence>
<dbReference type="InterPro" id="IPR044880">
    <property type="entry name" value="NCX_ion-bd_dom_sf"/>
</dbReference>
<keyword evidence="4 6" id="KW-0472">Membrane</keyword>
<organism evidence="8 9">
    <name type="scientific">Pararoseomonas baculiformis</name>
    <dbReference type="NCBI Taxonomy" id="2820812"/>
    <lineage>
        <taxon>Bacteria</taxon>
        <taxon>Pseudomonadati</taxon>
        <taxon>Pseudomonadota</taxon>
        <taxon>Alphaproteobacteria</taxon>
        <taxon>Acetobacterales</taxon>
        <taxon>Acetobacteraceae</taxon>
        <taxon>Pararoseomonas</taxon>
    </lineage>
</organism>
<feature type="transmembrane region" description="Helical" evidence="6">
    <location>
        <begin position="96"/>
        <end position="115"/>
    </location>
</feature>
<protein>
    <submittedName>
        <fullName evidence="8">Sodium:calcium antiporter</fullName>
    </submittedName>
</protein>
<feature type="transmembrane region" description="Helical" evidence="6">
    <location>
        <begin position="187"/>
        <end position="207"/>
    </location>
</feature>
<comment type="subcellular location">
    <subcellularLocation>
        <location evidence="1">Membrane</location>
        <topology evidence="1">Multi-pass membrane protein</topology>
    </subcellularLocation>
</comment>
<dbReference type="Gene3D" id="1.20.1420.30">
    <property type="entry name" value="NCX, central ion-binding region"/>
    <property type="match status" value="2"/>
</dbReference>
<reference evidence="8 9" key="1">
    <citation type="submission" date="2021-03" db="EMBL/GenBank/DDBJ databases">
        <authorList>
            <person name="So Y."/>
        </authorList>
    </citation>
    <scope>NUCLEOTIDE SEQUENCE [LARGE SCALE GENOMIC DNA]</scope>
    <source>
        <strain evidence="8 9">SSH11</strain>
    </source>
</reference>
<proteinExistence type="predicted"/>
<evidence type="ECO:0000256" key="4">
    <source>
        <dbReference type="ARBA" id="ARBA00023136"/>
    </source>
</evidence>
<evidence type="ECO:0000313" key="8">
    <source>
        <dbReference type="EMBL" id="MBP0447547.1"/>
    </source>
</evidence>
<feature type="transmembrane region" description="Helical" evidence="6">
    <location>
        <begin position="257"/>
        <end position="275"/>
    </location>
</feature>
<accession>A0ABS4AKH5</accession>